<dbReference type="GO" id="GO:0001228">
    <property type="term" value="F:DNA-binding transcription activator activity, RNA polymerase II-specific"/>
    <property type="evidence" value="ECO:0007669"/>
    <property type="project" value="TreeGrafter"/>
</dbReference>
<comment type="caution">
    <text evidence="1">The sequence shown here is derived from an EMBL/GenBank/DDBJ whole genome shotgun (WGS) entry which is preliminary data.</text>
</comment>
<dbReference type="STRING" id="2060905.A0A2B7XN99"/>
<dbReference type="OrthoDB" id="416217at2759"/>
<sequence>MDDMRFFHHYMIMAYPHLPDGTDTMWITEIPLLAHEYKFLMHALLSLGASHLCLVTMNGLAPEEMRNYSTMLSHRSLALRGLQQSMDKQAQATPLTASAMPNITRLNAMLATCYALTTQSCHLRDGFMDFVILIRGCARITSHIAALTGLDPYCLPRNVKEVSDPRKNFQPLGNGTSKGLNADPGNPIDIGIKMCDVKLLAESLRLMIPLLQHECHQDYHAALLETTEALQRGEWIDAFNSFQKTYVILCTIDEAAFQNYILPPLRAGGGAETEAEMGKNGMFLVLFIHLTALKVAMYPMFWRVLPERARFPQAIFQQGGWLIDISAQVPPVLHGYAVLPLEVIVRAGDEYGMFKSEPGERLREELIARAEKMRWNGLCYGKYMDIHM</sequence>
<dbReference type="EMBL" id="PDNC01000002">
    <property type="protein sequence ID" value="PGH10078.1"/>
    <property type="molecule type" value="Genomic_DNA"/>
</dbReference>
<dbReference type="InterPro" id="IPR021858">
    <property type="entry name" value="Fun_TF"/>
</dbReference>
<name>A0A2B7XN99_9EURO</name>
<dbReference type="Pfam" id="PF11951">
    <property type="entry name" value="Fungal_trans_2"/>
    <property type="match status" value="1"/>
</dbReference>
<dbReference type="InterPro" id="IPR053157">
    <property type="entry name" value="Sterol_Uptake_Regulator"/>
</dbReference>
<proteinExistence type="predicted"/>
<keyword evidence="2" id="KW-1185">Reference proteome</keyword>
<gene>
    <name evidence="1" type="ORF">GX51_00345</name>
</gene>
<dbReference type="AlphaFoldDB" id="A0A2B7XN99"/>
<dbReference type="PANTHER" id="PTHR47784">
    <property type="entry name" value="STEROL UPTAKE CONTROL PROTEIN 2"/>
    <property type="match status" value="1"/>
</dbReference>
<accession>A0A2B7XN99</accession>
<reference evidence="1 2" key="1">
    <citation type="submission" date="2017-10" db="EMBL/GenBank/DDBJ databases">
        <title>Comparative genomics in systemic dimorphic fungi from Ajellomycetaceae.</title>
        <authorList>
            <person name="Munoz J.F."/>
            <person name="Mcewen J.G."/>
            <person name="Clay O.K."/>
            <person name="Cuomo C.A."/>
        </authorList>
    </citation>
    <scope>NUCLEOTIDE SEQUENCE [LARGE SCALE GENOMIC DNA]</scope>
    <source>
        <strain evidence="1 2">UAMH130</strain>
    </source>
</reference>
<evidence type="ECO:0008006" key="3">
    <source>
        <dbReference type="Google" id="ProtNLM"/>
    </source>
</evidence>
<protein>
    <recommendedName>
        <fullName evidence="3">Transcription factor domain-containing protein</fullName>
    </recommendedName>
</protein>
<evidence type="ECO:0000313" key="1">
    <source>
        <dbReference type="EMBL" id="PGH10078.1"/>
    </source>
</evidence>
<dbReference type="PANTHER" id="PTHR47784:SF7">
    <property type="entry name" value="ZN(II)2CYS6 TRANSCRIPTION FACTOR (EUROFUNG)"/>
    <property type="match status" value="1"/>
</dbReference>
<organism evidence="1 2">
    <name type="scientific">Blastomyces parvus</name>
    <dbReference type="NCBI Taxonomy" id="2060905"/>
    <lineage>
        <taxon>Eukaryota</taxon>
        <taxon>Fungi</taxon>
        <taxon>Dikarya</taxon>
        <taxon>Ascomycota</taxon>
        <taxon>Pezizomycotina</taxon>
        <taxon>Eurotiomycetes</taxon>
        <taxon>Eurotiomycetidae</taxon>
        <taxon>Onygenales</taxon>
        <taxon>Ajellomycetaceae</taxon>
        <taxon>Blastomyces</taxon>
    </lineage>
</organism>
<dbReference type="Proteomes" id="UP000224080">
    <property type="component" value="Unassembled WGS sequence"/>
</dbReference>
<evidence type="ECO:0000313" key="2">
    <source>
        <dbReference type="Proteomes" id="UP000224080"/>
    </source>
</evidence>